<evidence type="ECO:0000256" key="2">
    <source>
        <dbReference type="ARBA" id="ARBA00022679"/>
    </source>
</evidence>
<evidence type="ECO:0000256" key="1">
    <source>
        <dbReference type="ARBA" id="ARBA00004752"/>
    </source>
</evidence>
<proteinExistence type="predicted"/>
<dbReference type="GO" id="GO:0018104">
    <property type="term" value="P:peptidoglycan-protein cross-linking"/>
    <property type="evidence" value="ECO:0007669"/>
    <property type="project" value="TreeGrafter"/>
</dbReference>
<sequence>MSPIKPVTVAAAAGTLTSVVMTNPDGKKVRGALTADRTKWTSTEPLGYGRRYTITAAAVGAAGGKTTTRASFSTLTPADTIYPSFFPNSELSTVGVGQPMVVTFDKPPTDKAAAEKALKVTTVPAVKGAWYWWDDRTLHYRPEKYWKPGTKITVAANIYGVNLGDGVYGETDRSTTVTIGQSKIAKVDDASKQMQIFVDDKLVDTVPVSMGMNKSVTVNGLDISFITPSGTYVVQEKYEVKRMTSASYGLPLNSDLGYDSLIPLAVRISDDGIFVHSAPWSVQDQGVRNVSHGCININPQAAQWFYDNFSYGDIVTVTGTSTDLEPSNGYGDWNISWSDWLQGSAL</sequence>
<dbReference type="Gene3D" id="2.60.40.3710">
    <property type="match status" value="1"/>
</dbReference>
<dbReference type="Pfam" id="PF03734">
    <property type="entry name" value="YkuD"/>
    <property type="match status" value="1"/>
</dbReference>
<dbReference type="GO" id="GO:0071555">
    <property type="term" value="P:cell wall organization"/>
    <property type="evidence" value="ECO:0007669"/>
    <property type="project" value="UniProtKB-UniRule"/>
</dbReference>
<evidence type="ECO:0000259" key="8">
    <source>
        <dbReference type="PROSITE" id="PS52029"/>
    </source>
</evidence>
<keyword evidence="10" id="KW-1185">Reference proteome</keyword>
<keyword evidence="5" id="KW-0012">Acyltransferase</keyword>
<reference evidence="9" key="1">
    <citation type="journal article" date="2014" name="Int. J. Syst. Evol. Microbiol.">
        <title>Complete genome sequence of Corynebacterium casei LMG S-19264T (=DSM 44701T), isolated from a smear-ripened cheese.</title>
        <authorList>
            <consortium name="US DOE Joint Genome Institute (JGI-PGF)"/>
            <person name="Walter F."/>
            <person name="Albersmeier A."/>
            <person name="Kalinowski J."/>
            <person name="Ruckert C."/>
        </authorList>
    </citation>
    <scope>NUCLEOTIDE SEQUENCE</scope>
    <source>
        <strain evidence="9">CGMCC 4.7308</strain>
    </source>
</reference>
<evidence type="ECO:0000256" key="3">
    <source>
        <dbReference type="ARBA" id="ARBA00022960"/>
    </source>
</evidence>
<dbReference type="PROSITE" id="PS52029">
    <property type="entry name" value="LD_TPASE"/>
    <property type="match status" value="1"/>
</dbReference>
<dbReference type="InterPro" id="IPR041280">
    <property type="entry name" value="Big_10"/>
</dbReference>
<dbReference type="AlphaFoldDB" id="A0A917TCP8"/>
<comment type="caution">
    <text evidence="9">The sequence shown here is derived from an EMBL/GenBank/DDBJ whole genome shotgun (WGS) entry which is preliminary data.</text>
</comment>
<dbReference type="GO" id="GO:0008360">
    <property type="term" value="P:regulation of cell shape"/>
    <property type="evidence" value="ECO:0007669"/>
    <property type="project" value="UniProtKB-UniRule"/>
</dbReference>
<evidence type="ECO:0000256" key="6">
    <source>
        <dbReference type="ARBA" id="ARBA00023316"/>
    </source>
</evidence>
<feature type="domain" description="L,D-TPase catalytic" evidence="8">
    <location>
        <begin position="183"/>
        <end position="318"/>
    </location>
</feature>
<dbReference type="Pfam" id="PF17964">
    <property type="entry name" value="Big_10"/>
    <property type="match status" value="1"/>
</dbReference>
<dbReference type="PANTHER" id="PTHR30582">
    <property type="entry name" value="L,D-TRANSPEPTIDASE"/>
    <property type="match status" value="1"/>
</dbReference>
<dbReference type="InterPro" id="IPR038063">
    <property type="entry name" value="Transpep_catalytic_dom"/>
</dbReference>
<dbReference type="Gene3D" id="2.40.440.10">
    <property type="entry name" value="L,D-transpeptidase catalytic domain-like"/>
    <property type="match status" value="1"/>
</dbReference>
<evidence type="ECO:0000256" key="5">
    <source>
        <dbReference type="ARBA" id="ARBA00023315"/>
    </source>
</evidence>
<evidence type="ECO:0000313" key="9">
    <source>
        <dbReference type="EMBL" id="GGM18580.1"/>
    </source>
</evidence>
<dbReference type="InterPro" id="IPR050979">
    <property type="entry name" value="LD-transpeptidase"/>
</dbReference>
<evidence type="ECO:0000256" key="4">
    <source>
        <dbReference type="ARBA" id="ARBA00022984"/>
    </source>
</evidence>
<feature type="active site" description="Nucleophile" evidence="7">
    <location>
        <position position="294"/>
    </location>
</feature>
<organism evidence="9 10">
    <name type="scientific">Nakamurella endophytica</name>
    <dbReference type="NCBI Taxonomy" id="1748367"/>
    <lineage>
        <taxon>Bacteria</taxon>
        <taxon>Bacillati</taxon>
        <taxon>Actinomycetota</taxon>
        <taxon>Actinomycetes</taxon>
        <taxon>Nakamurellales</taxon>
        <taxon>Nakamurellaceae</taxon>
        <taxon>Nakamurella</taxon>
    </lineage>
</organism>
<dbReference type="Gene3D" id="2.60.40.3780">
    <property type="match status" value="1"/>
</dbReference>
<feature type="active site" description="Proton donor/acceptor" evidence="7">
    <location>
        <position position="276"/>
    </location>
</feature>
<evidence type="ECO:0000256" key="7">
    <source>
        <dbReference type="PROSITE-ProRule" id="PRU01373"/>
    </source>
</evidence>
<dbReference type="CDD" id="cd13432">
    <property type="entry name" value="LDT_IgD_like_2"/>
    <property type="match status" value="1"/>
</dbReference>
<dbReference type="Proteomes" id="UP000655208">
    <property type="component" value="Unassembled WGS sequence"/>
</dbReference>
<evidence type="ECO:0000313" key="10">
    <source>
        <dbReference type="Proteomes" id="UP000655208"/>
    </source>
</evidence>
<dbReference type="SUPFAM" id="SSF141523">
    <property type="entry name" value="L,D-transpeptidase catalytic domain-like"/>
    <property type="match status" value="1"/>
</dbReference>
<comment type="pathway">
    <text evidence="1 7">Cell wall biogenesis; peptidoglycan biosynthesis.</text>
</comment>
<gene>
    <name evidence="9" type="ORF">GCM10011594_43300</name>
</gene>
<keyword evidence="4 7" id="KW-0573">Peptidoglycan synthesis</keyword>
<dbReference type="EMBL" id="BMNA01000021">
    <property type="protein sequence ID" value="GGM18580.1"/>
    <property type="molecule type" value="Genomic_DNA"/>
</dbReference>
<dbReference type="PANTHER" id="PTHR30582:SF2">
    <property type="entry name" value="L,D-TRANSPEPTIDASE YCIB-RELATED"/>
    <property type="match status" value="1"/>
</dbReference>
<protein>
    <recommendedName>
        <fullName evidence="8">L,D-TPase catalytic domain-containing protein</fullName>
    </recommendedName>
</protein>
<reference evidence="9" key="2">
    <citation type="submission" date="2020-09" db="EMBL/GenBank/DDBJ databases">
        <authorList>
            <person name="Sun Q."/>
            <person name="Zhou Y."/>
        </authorList>
    </citation>
    <scope>NUCLEOTIDE SEQUENCE</scope>
    <source>
        <strain evidence="9">CGMCC 4.7308</strain>
    </source>
</reference>
<keyword evidence="3 7" id="KW-0133">Cell shape</keyword>
<dbReference type="GO" id="GO:0005576">
    <property type="term" value="C:extracellular region"/>
    <property type="evidence" value="ECO:0007669"/>
    <property type="project" value="TreeGrafter"/>
</dbReference>
<dbReference type="GO" id="GO:0016746">
    <property type="term" value="F:acyltransferase activity"/>
    <property type="evidence" value="ECO:0007669"/>
    <property type="project" value="UniProtKB-KW"/>
</dbReference>
<dbReference type="CDD" id="cd16913">
    <property type="entry name" value="YkuD_like"/>
    <property type="match status" value="1"/>
</dbReference>
<accession>A0A917TCP8</accession>
<keyword evidence="2" id="KW-0808">Transferase</keyword>
<keyword evidence="6 7" id="KW-0961">Cell wall biogenesis/degradation</keyword>
<dbReference type="RefSeq" id="WP_188944948.1">
    <property type="nucleotide sequence ID" value="NZ_BMNA01000021.1"/>
</dbReference>
<name>A0A917TCP8_9ACTN</name>
<dbReference type="GO" id="GO:0071972">
    <property type="term" value="F:peptidoglycan L,D-transpeptidase activity"/>
    <property type="evidence" value="ECO:0007669"/>
    <property type="project" value="TreeGrafter"/>
</dbReference>
<dbReference type="InterPro" id="IPR005490">
    <property type="entry name" value="LD_TPept_cat_dom"/>
</dbReference>